<evidence type="ECO:0000259" key="11">
    <source>
        <dbReference type="Pfam" id="PF00593"/>
    </source>
</evidence>
<evidence type="ECO:0000313" key="14">
    <source>
        <dbReference type="Proteomes" id="UP000005090"/>
    </source>
</evidence>
<comment type="similarity">
    <text evidence="8 9">Belongs to the TonB-dependent receptor family.</text>
</comment>
<dbReference type="STRING" id="686340.Metal_3919"/>
<gene>
    <name evidence="13" type="ORF">Metal_3919</name>
</gene>
<keyword evidence="13" id="KW-0675">Receptor</keyword>
<dbReference type="HOGENOM" id="CLU_008287_18_3_6"/>
<evidence type="ECO:0000256" key="2">
    <source>
        <dbReference type="ARBA" id="ARBA00022448"/>
    </source>
</evidence>
<dbReference type="Gene3D" id="2.170.130.10">
    <property type="entry name" value="TonB-dependent receptor, plug domain"/>
    <property type="match status" value="1"/>
</dbReference>
<proteinExistence type="inferred from homology"/>
<dbReference type="GO" id="GO:0009279">
    <property type="term" value="C:cell outer membrane"/>
    <property type="evidence" value="ECO:0007669"/>
    <property type="project" value="UniProtKB-SubCell"/>
</dbReference>
<dbReference type="InterPro" id="IPR012910">
    <property type="entry name" value="Plug_dom"/>
</dbReference>
<keyword evidence="14" id="KW-1185">Reference proteome</keyword>
<dbReference type="InterPro" id="IPR036942">
    <property type="entry name" value="Beta-barrel_TonB_sf"/>
</dbReference>
<comment type="subcellular location">
    <subcellularLocation>
        <location evidence="1 8">Cell outer membrane</location>
        <topology evidence="1 8">Multi-pass membrane protein</topology>
    </subcellularLocation>
</comment>
<dbReference type="Proteomes" id="UP000005090">
    <property type="component" value="Chromosome"/>
</dbReference>
<dbReference type="PROSITE" id="PS52016">
    <property type="entry name" value="TONB_DEPENDENT_REC_3"/>
    <property type="match status" value="1"/>
</dbReference>
<evidence type="ECO:0000256" key="6">
    <source>
        <dbReference type="ARBA" id="ARBA00023136"/>
    </source>
</evidence>
<evidence type="ECO:0000256" key="3">
    <source>
        <dbReference type="ARBA" id="ARBA00022452"/>
    </source>
</evidence>
<dbReference type="RefSeq" id="WP_005374984.1">
    <property type="nucleotide sequence ID" value="NZ_CM001475.1"/>
</dbReference>
<evidence type="ECO:0000256" key="5">
    <source>
        <dbReference type="ARBA" id="ARBA00023077"/>
    </source>
</evidence>
<evidence type="ECO:0000259" key="12">
    <source>
        <dbReference type="Pfam" id="PF07715"/>
    </source>
</evidence>
<keyword evidence="6 8" id="KW-0472">Membrane</keyword>
<dbReference type="GO" id="GO:0015344">
    <property type="term" value="F:siderophore uptake transmembrane transporter activity"/>
    <property type="evidence" value="ECO:0007669"/>
    <property type="project" value="TreeGrafter"/>
</dbReference>
<evidence type="ECO:0000256" key="8">
    <source>
        <dbReference type="PROSITE-ProRule" id="PRU01360"/>
    </source>
</evidence>
<keyword evidence="5 9" id="KW-0798">TonB box</keyword>
<feature type="domain" description="TonB-dependent receptor plug" evidence="12">
    <location>
        <begin position="78"/>
        <end position="185"/>
    </location>
</feature>
<keyword evidence="3 8" id="KW-1134">Transmembrane beta strand</keyword>
<dbReference type="Gene3D" id="2.40.170.20">
    <property type="entry name" value="TonB-dependent receptor, beta-barrel domain"/>
    <property type="match status" value="1"/>
</dbReference>
<evidence type="ECO:0000256" key="10">
    <source>
        <dbReference type="SAM" id="SignalP"/>
    </source>
</evidence>
<organism evidence="13 14">
    <name type="scientific">Methylomicrobium album BG8</name>
    <dbReference type="NCBI Taxonomy" id="686340"/>
    <lineage>
        <taxon>Bacteria</taxon>
        <taxon>Pseudomonadati</taxon>
        <taxon>Pseudomonadota</taxon>
        <taxon>Gammaproteobacteria</taxon>
        <taxon>Methylococcales</taxon>
        <taxon>Methylococcaceae</taxon>
        <taxon>Methylomicrobium</taxon>
    </lineage>
</organism>
<keyword evidence="7 8" id="KW-0998">Cell outer membrane</keyword>
<feature type="chain" id="PRO_5003613586" evidence="10">
    <location>
        <begin position="22"/>
        <end position="691"/>
    </location>
</feature>
<dbReference type="GO" id="GO:0044718">
    <property type="term" value="P:siderophore transmembrane transport"/>
    <property type="evidence" value="ECO:0007669"/>
    <property type="project" value="TreeGrafter"/>
</dbReference>
<dbReference type="InterPro" id="IPR000531">
    <property type="entry name" value="Beta-barrel_TonB"/>
</dbReference>
<dbReference type="Pfam" id="PF07715">
    <property type="entry name" value="Plug"/>
    <property type="match status" value="1"/>
</dbReference>
<dbReference type="Pfam" id="PF00593">
    <property type="entry name" value="TonB_dep_Rec_b-barrel"/>
    <property type="match status" value="1"/>
</dbReference>
<reference evidence="13 14" key="1">
    <citation type="journal article" date="2013" name="Genome Announc.">
        <title>Genome Sequence of the Obligate Gammaproteobacterial Methanotroph Methylomicrobium album Strain BG8.</title>
        <authorList>
            <person name="Kits K.D."/>
            <person name="Kalyuzhnaya M.G."/>
            <person name="Klotz M.G."/>
            <person name="Jetten M.S."/>
            <person name="Op den Camp H.J."/>
            <person name="Vuilleumier S."/>
            <person name="Bringel F."/>
            <person name="Dispirito A.A."/>
            <person name="Murrell J.C."/>
            <person name="Bruce D."/>
            <person name="Cheng J.F."/>
            <person name="Copeland A."/>
            <person name="Goodwin L."/>
            <person name="Hauser L."/>
            <person name="Lajus A."/>
            <person name="Land M.L."/>
            <person name="Lapidus A."/>
            <person name="Lucas S."/>
            <person name="Medigue C."/>
            <person name="Pitluck S."/>
            <person name="Woyke T."/>
            <person name="Zeytun A."/>
            <person name="Stein L.Y."/>
        </authorList>
    </citation>
    <scope>NUCLEOTIDE SEQUENCE [LARGE SCALE GENOMIC DNA]</scope>
    <source>
        <strain evidence="13 14">BG8</strain>
    </source>
</reference>
<dbReference type="eggNOG" id="COG4206">
    <property type="taxonomic scope" value="Bacteria"/>
</dbReference>
<dbReference type="InterPro" id="IPR037066">
    <property type="entry name" value="Plug_dom_sf"/>
</dbReference>
<keyword evidence="4 8" id="KW-0812">Transmembrane</keyword>
<protein>
    <submittedName>
        <fullName evidence="13">Outer membrane cobalamin receptor protein</fullName>
    </submittedName>
</protein>
<dbReference type="PANTHER" id="PTHR30069">
    <property type="entry name" value="TONB-DEPENDENT OUTER MEMBRANE RECEPTOR"/>
    <property type="match status" value="1"/>
</dbReference>
<evidence type="ECO:0000256" key="1">
    <source>
        <dbReference type="ARBA" id="ARBA00004571"/>
    </source>
</evidence>
<evidence type="ECO:0000313" key="13">
    <source>
        <dbReference type="EMBL" id="EIC31556.1"/>
    </source>
</evidence>
<dbReference type="EMBL" id="CM001475">
    <property type="protein sequence ID" value="EIC31556.1"/>
    <property type="molecule type" value="Genomic_DNA"/>
</dbReference>
<evidence type="ECO:0000256" key="7">
    <source>
        <dbReference type="ARBA" id="ARBA00023237"/>
    </source>
</evidence>
<evidence type="ECO:0000256" key="4">
    <source>
        <dbReference type="ARBA" id="ARBA00022692"/>
    </source>
</evidence>
<evidence type="ECO:0000256" key="9">
    <source>
        <dbReference type="RuleBase" id="RU003357"/>
    </source>
</evidence>
<dbReference type="PANTHER" id="PTHR30069:SF27">
    <property type="entry name" value="BLL4766 PROTEIN"/>
    <property type="match status" value="1"/>
</dbReference>
<feature type="domain" description="TonB-dependent receptor-like beta-barrel" evidence="11">
    <location>
        <begin position="284"/>
        <end position="656"/>
    </location>
</feature>
<dbReference type="SUPFAM" id="SSF56935">
    <property type="entry name" value="Porins"/>
    <property type="match status" value="1"/>
</dbReference>
<accession>H8GJ49</accession>
<sequence>MLDPRFYFLFSSLVFSAPLWAAENADTPSEEEKEIKPSYQLPSAKEAVETYNVKAQDKALLSPVTVTANSSVADELLSPKSVTIYSKENIRQSGVSNLLDFFKYNTEIQADPSFGNVITPRLSMRGFGNGDGYQNINILVDGVSLNQIDMVPQQLGSVPIDSIEKIEVVKSSGSVLYGDYAGAGTIVIRTNNSFDRKPWYGSVRSGFGTYNTKLEHINLGSVTDFKGFKILADGNFTYLDAEGKKPVLADGSKDTTENLNGKATWGLQKDNFEILTSFIKDDSNVVYTGPMSLDTFNRDPNAAVTNGSRNIVHKEDWVTTMKYKFSDRWNAAYTYANKTKDLKYPAYNYLPHYEGEDHRFTLQTIQNDFAVLAGFDLNDNLRAEPGQVTEKNNVAGFISADYFVNERLSLNAGFRQAFITFKHNNDGANKPLSKTVNPASVNAAANFSLARNDAVFAGYSHAFQSPDIDRFFSPVYAPDFTLIGKTFNGFINTMEMDTYSIGYKHLEDTFKAKAEFYYSDLNNEIFYNSSTFNNTNYDASSKYGVELSVYKDFALFYASANYVYTDTRAKVGSQAYQIAAQPKHIVLATLGKQFTSTLLPLPYHTISLSHKYQSDSYAEGDFDNSLGKQQAYNATTFTYQLADRKHWTVDFSIQNLFNGANGQFVDFGTANPVVYPTNYQRTFQGSVSYRF</sequence>
<dbReference type="InterPro" id="IPR039426">
    <property type="entry name" value="TonB-dep_rcpt-like"/>
</dbReference>
<name>H8GJ49_METAL</name>
<keyword evidence="10" id="KW-0732">Signal</keyword>
<feature type="signal peptide" evidence="10">
    <location>
        <begin position="1"/>
        <end position="21"/>
    </location>
</feature>
<dbReference type="AlphaFoldDB" id="H8GJ49"/>
<keyword evidence="2 8" id="KW-0813">Transport</keyword>